<reference evidence="4 5" key="1">
    <citation type="submission" date="2022-10" db="EMBL/GenBank/DDBJ databases">
        <title>The complete genomes of actinobacterial strains from the NBC collection.</title>
        <authorList>
            <person name="Joergensen T.S."/>
            <person name="Alvarez Arevalo M."/>
            <person name="Sterndorff E.B."/>
            <person name="Faurdal D."/>
            <person name="Vuksanovic O."/>
            <person name="Mourched A.-S."/>
            <person name="Charusanti P."/>
            <person name="Shaw S."/>
            <person name="Blin K."/>
            <person name="Weber T."/>
        </authorList>
    </citation>
    <scope>NUCLEOTIDE SEQUENCE [LARGE SCALE GENOMIC DNA]</scope>
    <source>
        <strain evidence="4 5">NBC_00319</strain>
    </source>
</reference>
<dbReference type="AlphaFoldDB" id="A0AAU4JY50"/>
<feature type="domain" description="DUF6286" evidence="3">
    <location>
        <begin position="90"/>
        <end position="193"/>
    </location>
</feature>
<protein>
    <submittedName>
        <fullName evidence="4">Alkaline shock response membrane anchor protein AmaP</fullName>
    </submittedName>
</protein>
<keyword evidence="2" id="KW-1133">Transmembrane helix</keyword>
<name>A0AAU4JY50_9NOCA</name>
<dbReference type="EMBL" id="CP108021">
    <property type="protein sequence ID" value="WUM18678.1"/>
    <property type="molecule type" value="Genomic_DNA"/>
</dbReference>
<dbReference type="RefSeq" id="WP_328856281.1">
    <property type="nucleotide sequence ID" value="NZ_CP108021.1"/>
</dbReference>
<feature type="compositionally biased region" description="Low complexity" evidence="1">
    <location>
        <begin position="228"/>
        <end position="246"/>
    </location>
</feature>
<evidence type="ECO:0000256" key="1">
    <source>
        <dbReference type="SAM" id="MobiDB-lite"/>
    </source>
</evidence>
<evidence type="ECO:0000313" key="4">
    <source>
        <dbReference type="EMBL" id="WUM18678.1"/>
    </source>
</evidence>
<proteinExistence type="predicted"/>
<gene>
    <name evidence="4" type="ORF">OG579_13120</name>
</gene>
<keyword evidence="5" id="KW-1185">Reference proteome</keyword>
<feature type="region of interest" description="Disordered" evidence="1">
    <location>
        <begin position="1"/>
        <end position="20"/>
    </location>
</feature>
<feature type="transmembrane region" description="Helical" evidence="2">
    <location>
        <begin position="29"/>
        <end position="49"/>
    </location>
</feature>
<dbReference type="Pfam" id="PF19803">
    <property type="entry name" value="DUF6286"/>
    <property type="match status" value="1"/>
</dbReference>
<keyword evidence="2" id="KW-0812">Transmembrane</keyword>
<sequence>MTTPTSQGTPDPGPAPRLKKIVPPTATPGAVWVTSLFAIALIALGGVAIRDICVDQKWITGSGWIAAASRWIGDLSWQGWFWAVAIALIVVGLFFVWTAIRPRSKTHIALDGAGTVDGYSPSTWTRKVDIARRASAVARQSAGVTRADSTVKRRKVVTRITTTDEAPASADEVRASIATSIATVLPKHTVRVKTITIKTPKSQTPPPASGRPSLPEPIVESSADDETAPATTSAGATVSTTKEVHS</sequence>
<organism evidence="4 5">
    <name type="scientific">Williamsia herbipolensis</name>
    <dbReference type="NCBI Taxonomy" id="1603258"/>
    <lineage>
        <taxon>Bacteria</taxon>
        <taxon>Bacillati</taxon>
        <taxon>Actinomycetota</taxon>
        <taxon>Actinomycetes</taxon>
        <taxon>Mycobacteriales</taxon>
        <taxon>Nocardiaceae</taxon>
        <taxon>Williamsia</taxon>
    </lineage>
</organism>
<dbReference type="Proteomes" id="UP001432128">
    <property type="component" value="Chromosome"/>
</dbReference>
<accession>A0AAU4JY50</accession>
<dbReference type="KEGG" id="whr:OG579_13120"/>
<feature type="region of interest" description="Disordered" evidence="1">
    <location>
        <begin position="195"/>
        <end position="246"/>
    </location>
</feature>
<evidence type="ECO:0000313" key="5">
    <source>
        <dbReference type="Proteomes" id="UP001432128"/>
    </source>
</evidence>
<dbReference type="InterPro" id="IPR046253">
    <property type="entry name" value="DUF6286"/>
</dbReference>
<evidence type="ECO:0000259" key="3">
    <source>
        <dbReference type="Pfam" id="PF19803"/>
    </source>
</evidence>
<feature type="transmembrane region" description="Helical" evidence="2">
    <location>
        <begin position="79"/>
        <end position="100"/>
    </location>
</feature>
<keyword evidence="2" id="KW-0472">Membrane</keyword>
<evidence type="ECO:0000256" key="2">
    <source>
        <dbReference type="SAM" id="Phobius"/>
    </source>
</evidence>